<evidence type="ECO:0000256" key="1">
    <source>
        <dbReference type="SAM" id="Phobius"/>
    </source>
</evidence>
<name>A0ABU3GW39_9SPHI</name>
<gene>
    <name evidence="2" type="ORF">QE417_003064</name>
</gene>
<feature type="transmembrane region" description="Helical" evidence="1">
    <location>
        <begin position="97"/>
        <end position="120"/>
    </location>
</feature>
<keyword evidence="1" id="KW-0472">Membrane</keyword>
<dbReference type="Proteomes" id="UP001258315">
    <property type="component" value="Unassembled WGS sequence"/>
</dbReference>
<feature type="transmembrane region" description="Helical" evidence="1">
    <location>
        <begin position="55"/>
        <end position="76"/>
    </location>
</feature>
<keyword evidence="3" id="KW-1185">Reference proteome</keyword>
<protein>
    <recommendedName>
        <fullName evidence="4">DUF805 domain-containing protein</fullName>
    </recommendedName>
</protein>
<evidence type="ECO:0000313" key="3">
    <source>
        <dbReference type="Proteomes" id="UP001258315"/>
    </source>
</evidence>
<reference evidence="3" key="1">
    <citation type="submission" date="2023-07" db="EMBL/GenBank/DDBJ databases">
        <title>Functional and genomic diversity of the sorghum phyllosphere microbiome.</title>
        <authorList>
            <person name="Shade A."/>
        </authorList>
    </citation>
    <scope>NUCLEOTIDE SEQUENCE [LARGE SCALE GENOMIC DNA]</scope>
    <source>
        <strain evidence="3">SORGH_AS_0422</strain>
    </source>
</reference>
<feature type="transmembrane region" description="Helical" evidence="1">
    <location>
        <begin position="25"/>
        <end position="43"/>
    </location>
</feature>
<evidence type="ECO:0008006" key="4">
    <source>
        <dbReference type="Google" id="ProtNLM"/>
    </source>
</evidence>
<keyword evidence="1" id="KW-0812">Transmembrane</keyword>
<organism evidence="2 3">
    <name type="scientific">Mucilaginibacter terrae</name>
    <dbReference type="NCBI Taxonomy" id="1955052"/>
    <lineage>
        <taxon>Bacteria</taxon>
        <taxon>Pseudomonadati</taxon>
        <taxon>Bacteroidota</taxon>
        <taxon>Sphingobacteriia</taxon>
        <taxon>Sphingobacteriales</taxon>
        <taxon>Sphingobacteriaceae</taxon>
        <taxon>Mucilaginibacter</taxon>
    </lineage>
</organism>
<comment type="caution">
    <text evidence="2">The sequence shown here is derived from an EMBL/GenBank/DDBJ whole genome shotgun (WGS) entry which is preliminary data.</text>
</comment>
<evidence type="ECO:0000313" key="2">
    <source>
        <dbReference type="EMBL" id="MDT3403992.1"/>
    </source>
</evidence>
<proteinExistence type="predicted"/>
<accession>A0ABU3GW39</accession>
<dbReference type="EMBL" id="JAVLVU010000001">
    <property type="protein sequence ID" value="MDT3403992.1"/>
    <property type="molecule type" value="Genomic_DNA"/>
</dbReference>
<dbReference type="RefSeq" id="WP_311951334.1">
    <property type="nucleotide sequence ID" value="NZ_JAVLVU010000001.1"/>
</dbReference>
<keyword evidence="1" id="KW-1133">Transmembrane helix</keyword>
<sequence length="134" mass="15510">MLTNNLHRTDIYRWWEAKRWEYNKGLLISGAFGSVFAWLAMALEESAYLAIDASIVIIITFLLFYGLYMTAANLLYYLGFAIDSTFNINNDEDIRHILFTCGYWVSVLTVPIALFIYITILMGTVPDHNYQYPV</sequence>